<proteinExistence type="predicted"/>
<gene>
    <name evidence="2" type="ORF">GCM10007116_09850</name>
    <name evidence="1" type="ORF">HS1genome_0585</name>
</gene>
<reference evidence="2" key="1">
    <citation type="journal article" date="2014" name="Int. J. Syst. Evol. Microbiol.">
        <title>Complete genome sequence of Corynebacterium casei LMG S-19264T (=DSM 44701T), isolated from a smear-ripened cheese.</title>
        <authorList>
            <consortium name="US DOE Joint Genome Institute (JGI-PGF)"/>
            <person name="Walter F."/>
            <person name="Albersmeier A."/>
            <person name="Kalinowski J."/>
            <person name="Ruckert C."/>
        </authorList>
    </citation>
    <scope>NUCLEOTIDE SEQUENCE</scope>
    <source>
        <strain evidence="2">JCM 31740</strain>
    </source>
</reference>
<evidence type="ECO:0000313" key="3">
    <source>
        <dbReference type="Proteomes" id="UP000276741"/>
    </source>
</evidence>
<organism evidence="1 3">
    <name type="scientific">Sulfodiicoccus acidiphilus</name>
    <dbReference type="NCBI Taxonomy" id="1670455"/>
    <lineage>
        <taxon>Archaea</taxon>
        <taxon>Thermoproteota</taxon>
        <taxon>Thermoprotei</taxon>
        <taxon>Sulfolobales</taxon>
        <taxon>Sulfolobaceae</taxon>
        <taxon>Sulfodiicoccus</taxon>
    </lineage>
</organism>
<dbReference type="EMBL" id="AP018553">
    <property type="protein sequence ID" value="BBD72196.1"/>
    <property type="molecule type" value="Genomic_DNA"/>
</dbReference>
<dbReference type="RefSeq" id="WP_126449554.1">
    <property type="nucleotide sequence ID" value="NZ_AP018553.1"/>
</dbReference>
<accession>A0A348B1Z4</accession>
<keyword evidence="3" id="KW-1185">Reference proteome</keyword>
<dbReference type="EMBL" id="BMQS01000008">
    <property type="protein sequence ID" value="GGT94291.1"/>
    <property type="molecule type" value="Genomic_DNA"/>
</dbReference>
<evidence type="ECO:0000313" key="1">
    <source>
        <dbReference type="EMBL" id="BBD72196.1"/>
    </source>
</evidence>
<reference evidence="2" key="4">
    <citation type="submission" date="2020-09" db="EMBL/GenBank/DDBJ databases">
        <authorList>
            <person name="Sun Q."/>
            <person name="Ohkuma M."/>
        </authorList>
    </citation>
    <scope>NUCLEOTIDE SEQUENCE</scope>
    <source>
        <strain evidence="2">JCM 31740</strain>
    </source>
</reference>
<reference evidence="3" key="2">
    <citation type="submission" date="2018-04" db="EMBL/GenBank/DDBJ databases">
        <title>Complete genome sequence of Sulfodiicoccus acidiphilus strain HS-1.</title>
        <authorList>
            <person name="Sakai H.D."/>
            <person name="Kurosawa N."/>
        </authorList>
    </citation>
    <scope>NUCLEOTIDE SEQUENCE [LARGE SCALE GENOMIC DNA]</scope>
    <source>
        <strain evidence="3">HS-1</strain>
    </source>
</reference>
<reference evidence="1" key="3">
    <citation type="journal article" date="2019" name="BMC Res. Notes">
        <title>Complete genome sequence of the Sulfodiicoccus acidiphilus strain HS-1T, the first crenarchaeon that lacks polB3, isolated from an acidic hot spring in Ohwaku-dani, Hakone, Japan.</title>
        <authorList>
            <person name="Sakai H.D."/>
            <person name="Kurosawa N."/>
        </authorList>
    </citation>
    <scope>NUCLEOTIDE SEQUENCE</scope>
    <source>
        <strain evidence="1">HS-1</strain>
    </source>
</reference>
<sequence>MPLENMRAAIYAIVVGALLLGLVFSTTPFFTYQDTRLASVTITADPAGPLSLVPNDHYLGYGSGPSASAYVYLNASGDLTINLNKVQTNAMMTISPAFFVDDNLNQTVTVTMTVTEVSGPTSIQLLVNGTAIPHTFTFTLSPSEGEVPVYLTLETYGTMPGQSAVFHISFTETYG</sequence>
<dbReference type="AlphaFoldDB" id="A0A348B1Z4"/>
<dbReference type="GeneID" id="38666093"/>
<dbReference type="Proteomes" id="UP000616143">
    <property type="component" value="Unassembled WGS sequence"/>
</dbReference>
<name>A0A348B1Z4_9CREN</name>
<dbReference type="KEGG" id="sacd:HS1genome_0585"/>
<evidence type="ECO:0000313" key="2">
    <source>
        <dbReference type="EMBL" id="GGT94291.1"/>
    </source>
</evidence>
<dbReference type="Proteomes" id="UP000276741">
    <property type="component" value="Chromosome"/>
</dbReference>
<protein>
    <submittedName>
        <fullName evidence="1">Uncharacterized protein</fullName>
    </submittedName>
</protein>